<keyword evidence="5" id="KW-1185">Reference proteome</keyword>
<dbReference type="RefSeq" id="WP_166063201.1">
    <property type="nucleotide sequence ID" value="NZ_CP049889.1"/>
</dbReference>
<dbReference type="GO" id="GO:0009986">
    <property type="term" value="C:cell surface"/>
    <property type="evidence" value="ECO:0007669"/>
    <property type="project" value="UniProtKB-SubCell"/>
</dbReference>
<organism evidence="4 5">
    <name type="scientific">Jeotgalibaca porci</name>
    <dbReference type="NCBI Taxonomy" id="1868793"/>
    <lineage>
        <taxon>Bacteria</taxon>
        <taxon>Bacillati</taxon>
        <taxon>Bacillota</taxon>
        <taxon>Bacilli</taxon>
        <taxon>Lactobacillales</taxon>
        <taxon>Carnobacteriaceae</taxon>
        <taxon>Jeotgalibaca</taxon>
    </lineage>
</organism>
<protein>
    <submittedName>
        <fullName evidence="4">Prepilin-type N-terminal cleavage/methylation domain-containing protein</fullName>
    </submittedName>
</protein>
<dbReference type="Pfam" id="PF07963">
    <property type="entry name" value="N_methyl"/>
    <property type="match status" value="1"/>
</dbReference>
<dbReference type="SUPFAM" id="SSF54523">
    <property type="entry name" value="Pili subunits"/>
    <property type="match status" value="1"/>
</dbReference>
<dbReference type="PROSITE" id="PS00409">
    <property type="entry name" value="PROKAR_NTER_METHYL"/>
    <property type="match status" value="1"/>
</dbReference>
<proteinExistence type="predicted"/>
<dbReference type="InterPro" id="IPR012902">
    <property type="entry name" value="N_methyl_site"/>
</dbReference>
<accession>A0A6G7WIY0</accession>
<evidence type="ECO:0000313" key="4">
    <source>
        <dbReference type="EMBL" id="QIK52138.1"/>
    </source>
</evidence>
<evidence type="ECO:0000256" key="1">
    <source>
        <dbReference type="ARBA" id="ARBA00004241"/>
    </source>
</evidence>
<dbReference type="Proteomes" id="UP000501830">
    <property type="component" value="Chromosome"/>
</dbReference>
<sequence length="120" mass="12652">MRNKIKQLLNKEEGFTLVELLAVLAILALIVGIAVPMIGNVVSNSQTKADAAQSELIVNAAQLQAVEAGTKFDASKAIDIDPLVNAGYLESDPELKGKTLTVTTGTDGKKVYTLSTTPPK</sequence>
<keyword evidence="3" id="KW-0472">Membrane</keyword>
<dbReference type="InterPro" id="IPR045584">
    <property type="entry name" value="Pilin-like"/>
</dbReference>
<evidence type="ECO:0000256" key="2">
    <source>
        <dbReference type="ARBA" id="ARBA00023287"/>
    </source>
</evidence>
<dbReference type="Gene3D" id="3.30.700.10">
    <property type="entry name" value="Glycoprotein, Type 4 Pilin"/>
    <property type="match status" value="1"/>
</dbReference>
<dbReference type="AlphaFoldDB" id="A0A6G7WIY0"/>
<feature type="transmembrane region" description="Helical" evidence="3">
    <location>
        <begin position="20"/>
        <end position="39"/>
    </location>
</feature>
<evidence type="ECO:0000256" key="3">
    <source>
        <dbReference type="SAM" id="Phobius"/>
    </source>
</evidence>
<keyword evidence="3" id="KW-0812">Transmembrane</keyword>
<evidence type="ECO:0000313" key="5">
    <source>
        <dbReference type="Proteomes" id="UP000501830"/>
    </source>
</evidence>
<dbReference type="GO" id="GO:0030420">
    <property type="term" value="P:establishment of competence for transformation"/>
    <property type="evidence" value="ECO:0007669"/>
    <property type="project" value="UniProtKB-KW"/>
</dbReference>
<keyword evidence="2" id="KW-0178">Competence</keyword>
<gene>
    <name evidence="4" type="ORF">G7058_08885</name>
</gene>
<dbReference type="EMBL" id="CP049889">
    <property type="protein sequence ID" value="QIK52138.1"/>
    <property type="molecule type" value="Genomic_DNA"/>
</dbReference>
<reference evidence="4 5" key="1">
    <citation type="journal article" date="2017" name="Int. J. Syst. Evol. Microbiol.">
        <title>Jeotgalibaca porci sp. nov. and Jeotgalibaca arthritidis sp. nov., isolated from pigs, and emended description of the genus Jeotgalibaca.</title>
        <authorList>
            <person name="Zamora L."/>
            <person name="Perez-Sancho M."/>
            <person name="Dominguez L."/>
            <person name="Fernandez-Garayzabal J.F."/>
            <person name="Vela A.I."/>
        </authorList>
    </citation>
    <scope>NUCLEOTIDE SEQUENCE [LARGE SCALE GENOMIC DNA]</scope>
    <source>
        <strain evidence="4 5">CCUG 69148</strain>
    </source>
</reference>
<comment type="subcellular location">
    <subcellularLocation>
        <location evidence="1">Cell surface</location>
    </subcellularLocation>
</comment>
<dbReference type="NCBIfam" id="TIGR02532">
    <property type="entry name" value="IV_pilin_GFxxxE"/>
    <property type="match status" value="1"/>
</dbReference>
<keyword evidence="3" id="KW-1133">Transmembrane helix</keyword>
<name>A0A6G7WIY0_9LACT</name>
<dbReference type="KEGG" id="jpo:G7058_08885"/>
<dbReference type="GeneID" id="94553396"/>